<feature type="compositionally biased region" description="Low complexity" evidence="1">
    <location>
        <begin position="43"/>
        <end position="57"/>
    </location>
</feature>
<dbReference type="AlphaFoldDB" id="A0A0H2LWC0"/>
<sequence length="84" mass="8816">MPKLAQLMARFWLPCVMVVVLPLWLMLPLPALTLPPLGPAHAPLASSAAQSATTAAPRPDDLPRPLAVSGAGTKRAAASLQTRR</sequence>
<dbReference type="Proteomes" id="UP000035170">
    <property type="component" value="Unassembled WGS sequence"/>
</dbReference>
<organism evidence="3 4">
    <name type="scientific">Variovorax paradoxus</name>
    <dbReference type="NCBI Taxonomy" id="34073"/>
    <lineage>
        <taxon>Bacteria</taxon>
        <taxon>Pseudomonadati</taxon>
        <taxon>Pseudomonadota</taxon>
        <taxon>Betaproteobacteria</taxon>
        <taxon>Burkholderiales</taxon>
        <taxon>Comamonadaceae</taxon>
        <taxon>Variovorax</taxon>
    </lineage>
</organism>
<evidence type="ECO:0000256" key="2">
    <source>
        <dbReference type="SAM" id="Phobius"/>
    </source>
</evidence>
<feature type="transmembrane region" description="Helical" evidence="2">
    <location>
        <begin position="7"/>
        <end position="27"/>
    </location>
</feature>
<gene>
    <name evidence="3" type="ORF">VPARA_44500</name>
</gene>
<comment type="caution">
    <text evidence="3">The sequence shown here is derived from an EMBL/GenBank/DDBJ whole genome shotgun (WGS) entry which is preliminary data.</text>
</comment>
<keyword evidence="4" id="KW-1185">Reference proteome</keyword>
<feature type="region of interest" description="Disordered" evidence="1">
    <location>
        <begin position="43"/>
        <end position="84"/>
    </location>
</feature>
<keyword evidence="2" id="KW-1133">Transmembrane helix</keyword>
<dbReference type="EMBL" id="JZWI01000023">
    <property type="protein sequence ID" value="KLN54528.1"/>
    <property type="molecule type" value="Genomic_DNA"/>
</dbReference>
<keyword evidence="2" id="KW-0472">Membrane</keyword>
<reference evidence="3 4" key="1">
    <citation type="submission" date="2015-03" db="EMBL/GenBank/DDBJ databases">
        <title>Genome sequence of Variovorax paradoxus TBEA6.</title>
        <authorList>
            <person name="Poehlein A."/>
            <person name="Schuldes J."/>
            <person name="Wuebbeler J.H."/>
            <person name="Hiessl S."/>
            <person name="Steinbuechel A."/>
            <person name="Daniel R."/>
        </authorList>
    </citation>
    <scope>NUCLEOTIDE SEQUENCE [LARGE SCALE GENOMIC DNA]</scope>
    <source>
        <strain evidence="3 4">TBEA6</strain>
    </source>
</reference>
<protein>
    <submittedName>
        <fullName evidence="3">Uncharacterized protein</fullName>
    </submittedName>
</protein>
<evidence type="ECO:0000313" key="4">
    <source>
        <dbReference type="Proteomes" id="UP000035170"/>
    </source>
</evidence>
<evidence type="ECO:0000313" key="3">
    <source>
        <dbReference type="EMBL" id="KLN54528.1"/>
    </source>
</evidence>
<evidence type="ECO:0000256" key="1">
    <source>
        <dbReference type="SAM" id="MobiDB-lite"/>
    </source>
</evidence>
<name>A0A0H2LWC0_VARPD</name>
<keyword evidence="2" id="KW-0812">Transmembrane</keyword>
<proteinExistence type="predicted"/>
<accession>A0A0H2LWC0</accession>